<dbReference type="Pfam" id="PF01180">
    <property type="entry name" value="DHO_dh"/>
    <property type="match status" value="1"/>
</dbReference>
<evidence type="ECO:0000256" key="3">
    <source>
        <dbReference type="ARBA" id="ARBA00022630"/>
    </source>
</evidence>
<protein>
    <submittedName>
        <fullName evidence="8">NAD-dependent dihydropyrimidine dehydrogenase subunit PreA</fullName>
        <ecNumber evidence="8">1.3.1.1</ecNumber>
    </submittedName>
</protein>
<dbReference type="UniPathway" id="UPA00070"/>
<comment type="pathway">
    <text evidence="2">Pyrimidine metabolism; UMP biosynthesis via de novo pathway.</text>
</comment>
<dbReference type="PANTHER" id="PTHR48109">
    <property type="entry name" value="DIHYDROOROTATE DEHYDROGENASE (QUINONE), MITOCHONDRIAL-RELATED"/>
    <property type="match status" value="1"/>
</dbReference>
<evidence type="ECO:0000256" key="1">
    <source>
        <dbReference type="ARBA" id="ARBA00001917"/>
    </source>
</evidence>
<evidence type="ECO:0000256" key="4">
    <source>
        <dbReference type="ARBA" id="ARBA00022643"/>
    </source>
</evidence>
<dbReference type="GO" id="GO:0004152">
    <property type="term" value="F:dihydroorotate dehydrogenase activity"/>
    <property type="evidence" value="ECO:0007669"/>
    <property type="project" value="InterPro"/>
</dbReference>
<keyword evidence="5" id="KW-0665">Pyrimidine biosynthesis</keyword>
<feature type="domain" description="Dihydroorotate dehydrogenase catalytic" evidence="7">
    <location>
        <begin position="5"/>
        <end position="292"/>
    </location>
</feature>
<dbReference type="EMBL" id="CP036275">
    <property type="protein sequence ID" value="QDU41046.1"/>
    <property type="molecule type" value="Genomic_DNA"/>
</dbReference>
<dbReference type="GO" id="GO:0005737">
    <property type="term" value="C:cytoplasm"/>
    <property type="evidence" value="ECO:0007669"/>
    <property type="project" value="InterPro"/>
</dbReference>
<dbReference type="InterPro" id="IPR005720">
    <property type="entry name" value="Dihydroorotate_DH_cat"/>
</dbReference>
<dbReference type="GO" id="GO:0044205">
    <property type="term" value="P:'de novo' UMP biosynthetic process"/>
    <property type="evidence" value="ECO:0007669"/>
    <property type="project" value="UniProtKB-UniPathway"/>
</dbReference>
<evidence type="ECO:0000256" key="6">
    <source>
        <dbReference type="ARBA" id="ARBA00023002"/>
    </source>
</evidence>
<evidence type="ECO:0000259" key="7">
    <source>
        <dbReference type="Pfam" id="PF01180"/>
    </source>
</evidence>
<dbReference type="CDD" id="cd04739">
    <property type="entry name" value="DHOD_like"/>
    <property type="match status" value="1"/>
</dbReference>
<dbReference type="PIRSF" id="PIRSF000164">
    <property type="entry name" value="DHO_oxidase"/>
    <property type="match status" value="1"/>
</dbReference>
<keyword evidence="4" id="KW-0288">FMN</keyword>
<dbReference type="InterPro" id="IPR013785">
    <property type="entry name" value="Aldolase_TIM"/>
</dbReference>
<dbReference type="GO" id="GO:0004159">
    <property type="term" value="F:dihydropyrimidine dehydrogenase (NAD+) activity"/>
    <property type="evidence" value="ECO:0007669"/>
    <property type="project" value="UniProtKB-EC"/>
</dbReference>
<keyword evidence="9" id="KW-1185">Reference proteome</keyword>
<dbReference type="OrthoDB" id="9794954at2"/>
<comment type="cofactor">
    <cofactor evidence="1">
        <name>FMN</name>
        <dbReference type="ChEBI" id="CHEBI:58210"/>
    </cofactor>
</comment>
<evidence type="ECO:0000313" key="9">
    <source>
        <dbReference type="Proteomes" id="UP000320496"/>
    </source>
</evidence>
<dbReference type="AlphaFoldDB" id="A0A517ZF08"/>
<reference evidence="8 9" key="1">
    <citation type="submission" date="2019-02" db="EMBL/GenBank/DDBJ databases">
        <title>Deep-cultivation of Planctomycetes and their phenomic and genomic characterization uncovers novel biology.</title>
        <authorList>
            <person name="Wiegand S."/>
            <person name="Jogler M."/>
            <person name="Boedeker C."/>
            <person name="Pinto D."/>
            <person name="Vollmers J."/>
            <person name="Rivas-Marin E."/>
            <person name="Kohn T."/>
            <person name="Peeters S.H."/>
            <person name="Heuer A."/>
            <person name="Rast P."/>
            <person name="Oberbeckmann S."/>
            <person name="Bunk B."/>
            <person name="Jeske O."/>
            <person name="Meyerdierks A."/>
            <person name="Storesund J.E."/>
            <person name="Kallscheuer N."/>
            <person name="Luecker S."/>
            <person name="Lage O.M."/>
            <person name="Pohl T."/>
            <person name="Merkel B.J."/>
            <person name="Hornburger P."/>
            <person name="Mueller R.-W."/>
            <person name="Bruemmer F."/>
            <person name="Labrenz M."/>
            <person name="Spormann A.M."/>
            <person name="Op den Camp H."/>
            <person name="Overmann J."/>
            <person name="Amann R."/>
            <person name="Jetten M.S.M."/>
            <person name="Mascher T."/>
            <person name="Medema M.H."/>
            <person name="Devos D.P."/>
            <person name="Kaster A.-K."/>
            <person name="Ovreas L."/>
            <person name="Rohde M."/>
            <person name="Galperin M.Y."/>
            <person name="Jogler C."/>
        </authorList>
    </citation>
    <scope>NUCLEOTIDE SEQUENCE [LARGE SCALE GENOMIC DNA]</scope>
    <source>
        <strain evidence="8 9">Mal4</strain>
    </source>
</reference>
<dbReference type="EC" id="1.3.1.1" evidence="8"/>
<sequence length="335" mass="35976">MSVDLSTTYLGLTLANPLVASSGPLTGSAESLKKLEEAGIAAAVMPSLFEEEIEHDVWQQHKLQQFGSESFAEALDYFPAHALPGDGPDAYLRRIAAAKQAVSIPIIASLNGTSPGGWTGYARQMEEAGADALELNVYFMATDPDVTGAEVEERYLELVGSVRTAIGIPLSVKIGPFFSCLPNIAGRLVEAGADGLVLFNRFLQPDINLDSLAVEPRMSLSSEFEMRLPLRWIAVLRGQLVASLAATSGVYDASGMAKLLLAGADVTMTTAALLQQGPQYASRMIAELSAWMAEREYVSVRQLQGSMSCENCPNPDAYERVNYLKALISYTGSEI</sequence>
<evidence type="ECO:0000256" key="5">
    <source>
        <dbReference type="ARBA" id="ARBA00022975"/>
    </source>
</evidence>
<dbReference type="Gene3D" id="3.20.20.70">
    <property type="entry name" value="Aldolase class I"/>
    <property type="match status" value="1"/>
</dbReference>
<dbReference type="RefSeq" id="WP_145372271.1">
    <property type="nucleotide sequence ID" value="NZ_CP036275.1"/>
</dbReference>
<keyword evidence="3" id="KW-0285">Flavoprotein</keyword>
<dbReference type="PANTHER" id="PTHR48109:SF3">
    <property type="entry name" value="SLL0744 PROTEIN"/>
    <property type="match status" value="1"/>
</dbReference>
<accession>A0A517ZF08</accession>
<dbReference type="GO" id="GO:0006207">
    <property type="term" value="P:'de novo' pyrimidine nucleobase biosynthetic process"/>
    <property type="evidence" value="ECO:0007669"/>
    <property type="project" value="TreeGrafter"/>
</dbReference>
<name>A0A517ZF08_9PLAN</name>
<dbReference type="Proteomes" id="UP000320496">
    <property type="component" value="Chromosome"/>
</dbReference>
<dbReference type="InterPro" id="IPR012135">
    <property type="entry name" value="Dihydroorotate_DH_1_2"/>
</dbReference>
<dbReference type="NCBIfam" id="NF005741">
    <property type="entry name" value="PRK07565.1"/>
    <property type="match status" value="1"/>
</dbReference>
<gene>
    <name evidence="8" type="primary">preA</name>
    <name evidence="8" type="ORF">Mal4_54110</name>
</gene>
<keyword evidence="6 8" id="KW-0560">Oxidoreductase</keyword>
<evidence type="ECO:0000256" key="2">
    <source>
        <dbReference type="ARBA" id="ARBA00004725"/>
    </source>
</evidence>
<dbReference type="SUPFAM" id="SSF51395">
    <property type="entry name" value="FMN-linked oxidoreductases"/>
    <property type="match status" value="1"/>
</dbReference>
<dbReference type="KEGG" id="mri:Mal4_54110"/>
<organism evidence="8 9">
    <name type="scientific">Maioricimonas rarisocia</name>
    <dbReference type="NCBI Taxonomy" id="2528026"/>
    <lineage>
        <taxon>Bacteria</taxon>
        <taxon>Pseudomonadati</taxon>
        <taxon>Planctomycetota</taxon>
        <taxon>Planctomycetia</taxon>
        <taxon>Planctomycetales</taxon>
        <taxon>Planctomycetaceae</taxon>
        <taxon>Maioricimonas</taxon>
    </lineage>
</organism>
<dbReference type="InterPro" id="IPR050074">
    <property type="entry name" value="DHO_dehydrogenase"/>
</dbReference>
<evidence type="ECO:0000313" key="8">
    <source>
        <dbReference type="EMBL" id="QDU41046.1"/>
    </source>
</evidence>
<proteinExistence type="predicted"/>